<organism evidence="2 3">
    <name type="scientific">Nocardia vinacea</name>
    <dbReference type="NCBI Taxonomy" id="96468"/>
    <lineage>
        <taxon>Bacteria</taxon>
        <taxon>Bacillati</taxon>
        <taxon>Actinomycetota</taxon>
        <taxon>Actinomycetes</taxon>
        <taxon>Mycobacteriales</taxon>
        <taxon>Nocardiaceae</taxon>
        <taxon>Nocardia</taxon>
    </lineage>
</organism>
<dbReference type="InterPro" id="IPR011010">
    <property type="entry name" value="DNA_brk_join_enz"/>
</dbReference>
<evidence type="ECO:0008006" key="4">
    <source>
        <dbReference type="Google" id="ProtNLM"/>
    </source>
</evidence>
<dbReference type="EMBL" id="CP109441">
    <property type="protein sequence ID" value="WUV44659.1"/>
    <property type="molecule type" value="Genomic_DNA"/>
</dbReference>
<proteinExistence type="predicted"/>
<keyword evidence="1" id="KW-0238">DNA-binding</keyword>
<protein>
    <recommendedName>
        <fullName evidence="4">Core-binding (CB) domain-containing protein</fullName>
    </recommendedName>
</protein>
<dbReference type="Proteomes" id="UP001432062">
    <property type="component" value="Chromosome"/>
</dbReference>
<dbReference type="InterPro" id="IPR010998">
    <property type="entry name" value="Integrase_recombinase_N"/>
</dbReference>
<dbReference type="RefSeq" id="WP_327098070.1">
    <property type="nucleotide sequence ID" value="NZ_CP109149.1"/>
</dbReference>
<evidence type="ECO:0000313" key="3">
    <source>
        <dbReference type="Proteomes" id="UP001432062"/>
    </source>
</evidence>
<sequence>MTSSADIHTAALLLERLGVSLDDLRDSAGPGSTVPTFAEYVPVVYAAMPATSTRDCYLGYWQRMIALWPDRRIDEPSASEFKQLLAMIQSQRQVRAQDRGGYATVHSAVSALRCLYRHAVDDNLIRPADNPVATVHKPRLRPASRRASTTTDRIIPTPSFVADARITQCYSSTRYFGGS</sequence>
<dbReference type="SUPFAM" id="SSF56349">
    <property type="entry name" value="DNA breaking-rejoining enzymes"/>
    <property type="match status" value="1"/>
</dbReference>
<keyword evidence="3" id="KW-1185">Reference proteome</keyword>
<gene>
    <name evidence="2" type="ORF">OG563_36695</name>
</gene>
<evidence type="ECO:0000313" key="2">
    <source>
        <dbReference type="EMBL" id="WUV44659.1"/>
    </source>
</evidence>
<dbReference type="Gene3D" id="1.10.150.130">
    <property type="match status" value="1"/>
</dbReference>
<evidence type="ECO:0000256" key="1">
    <source>
        <dbReference type="ARBA" id="ARBA00023125"/>
    </source>
</evidence>
<accession>A0ABZ1YSD9</accession>
<reference evidence="2" key="1">
    <citation type="submission" date="2022-10" db="EMBL/GenBank/DDBJ databases">
        <title>The complete genomes of actinobacterial strains from the NBC collection.</title>
        <authorList>
            <person name="Joergensen T.S."/>
            <person name="Alvarez Arevalo M."/>
            <person name="Sterndorff E.B."/>
            <person name="Faurdal D."/>
            <person name="Vuksanovic O."/>
            <person name="Mourched A.-S."/>
            <person name="Charusanti P."/>
            <person name="Shaw S."/>
            <person name="Blin K."/>
            <person name="Weber T."/>
        </authorList>
    </citation>
    <scope>NUCLEOTIDE SEQUENCE</scope>
    <source>
        <strain evidence="2">NBC_01482</strain>
    </source>
</reference>
<name>A0ABZ1YSD9_9NOCA</name>